<reference evidence="1 2" key="1">
    <citation type="journal article" date="2019" name="Sci. Rep.">
        <title>A high-quality genome of Eragrostis curvula grass provides insights into Poaceae evolution and supports new strategies to enhance forage quality.</title>
        <authorList>
            <person name="Carballo J."/>
            <person name="Santos B.A.C.M."/>
            <person name="Zappacosta D."/>
            <person name="Garbus I."/>
            <person name="Selva J.P."/>
            <person name="Gallo C.A."/>
            <person name="Diaz A."/>
            <person name="Albertini E."/>
            <person name="Caccamo M."/>
            <person name="Echenique V."/>
        </authorList>
    </citation>
    <scope>NUCLEOTIDE SEQUENCE [LARGE SCALE GENOMIC DNA]</scope>
    <source>
        <strain evidence="2">cv. Victoria</strain>
        <tissue evidence="1">Leaf</tissue>
    </source>
</reference>
<accession>A0A5J9W037</accession>
<name>A0A5J9W037_9POAL</name>
<feature type="non-terminal residue" evidence="1">
    <location>
        <position position="1"/>
    </location>
</feature>
<sequence>MSAVAADAAAAAFPRSSWAMLERFVFRRDDESSFPDATAAPLRASGTTSWGATFTVAFRLAAPPRVSRLYAHLPGFPDPREEVPLLLMSRCLLGAGNDVDDDGLLVVLQS</sequence>
<protein>
    <submittedName>
        <fullName evidence="1">Uncharacterized protein</fullName>
    </submittedName>
</protein>
<dbReference type="EMBL" id="RWGY01000007">
    <property type="protein sequence ID" value="TVU41789.1"/>
    <property type="molecule type" value="Genomic_DNA"/>
</dbReference>
<dbReference type="OrthoDB" id="696534at2759"/>
<evidence type="ECO:0000313" key="2">
    <source>
        <dbReference type="Proteomes" id="UP000324897"/>
    </source>
</evidence>
<proteinExistence type="predicted"/>
<dbReference type="Gramene" id="TVU41789">
    <property type="protein sequence ID" value="TVU41789"/>
    <property type="gene ID" value="EJB05_15337"/>
</dbReference>
<keyword evidence="2" id="KW-1185">Reference proteome</keyword>
<comment type="caution">
    <text evidence="1">The sequence shown here is derived from an EMBL/GenBank/DDBJ whole genome shotgun (WGS) entry which is preliminary data.</text>
</comment>
<gene>
    <name evidence="1" type="ORF">EJB05_15337</name>
</gene>
<dbReference type="Proteomes" id="UP000324897">
    <property type="component" value="Chromosome 4"/>
</dbReference>
<organism evidence="1 2">
    <name type="scientific">Eragrostis curvula</name>
    <name type="common">weeping love grass</name>
    <dbReference type="NCBI Taxonomy" id="38414"/>
    <lineage>
        <taxon>Eukaryota</taxon>
        <taxon>Viridiplantae</taxon>
        <taxon>Streptophyta</taxon>
        <taxon>Embryophyta</taxon>
        <taxon>Tracheophyta</taxon>
        <taxon>Spermatophyta</taxon>
        <taxon>Magnoliopsida</taxon>
        <taxon>Liliopsida</taxon>
        <taxon>Poales</taxon>
        <taxon>Poaceae</taxon>
        <taxon>PACMAD clade</taxon>
        <taxon>Chloridoideae</taxon>
        <taxon>Eragrostideae</taxon>
        <taxon>Eragrostidinae</taxon>
        <taxon>Eragrostis</taxon>
    </lineage>
</organism>
<dbReference type="AlphaFoldDB" id="A0A5J9W037"/>
<evidence type="ECO:0000313" key="1">
    <source>
        <dbReference type="EMBL" id="TVU41789.1"/>
    </source>
</evidence>